<evidence type="ECO:0000256" key="1">
    <source>
        <dbReference type="SAM" id="MobiDB-lite"/>
    </source>
</evidence>
<feature type="compositionally biased region" description="Low complexity" evidence="1">
    <location>
        <begin position="34"/>
        <end position="55"/>
    </location>
</feature>
<proteinExistence type="predicted"/>
<feature type="chain" id="PRO_5038929130" description="DUF3558 domain-containing protein" evidence="2">
    <location>
        <begin position="22"/>
        <end position="194"/>
    </location>
</feature>
<dbReference type="AlphaFoldDB" id="A0A2W4JSC8"/>
<name>A0A2W4JSC8_9PSEU</name>
<protein>
    <recommendedName>
        <fullName evidence="4">DUF3558 domain-containing protein</fullName>
    </recommendedName>
</protein>
<dbReference type="InterPro" id="IPR024520">
    <property type="entry name" value="DUF3558"/>
</dbReference>
<accession>A0A2W4JSC8</accession>
<keyword evidence="2" id="KW-0732">Signal</keyword>
<evidence type="ECO:0008006" key="4">
    <source>
        <dbReference type="Google" id="ProtNLM"/>
    </source>
</evidence>
<evidence type="ECO:0000313" key="3">
    <source>
        <dbReference type="EMBL" id="PZN01312.1"/>
    </source>
</evidence>
<feature type="signal peptide" evidence="2">
    <location>
        <begin position="1"/>
        <end position="21"/>
    </location>
</feature>
<sequence>MSWRSPITVAIAAVACLGLLAGCSDEDPPQNDDQASGAQPSAGPQAPAQQPGQAPKVDKPLDIAQAARSKCSLMPEEALAELGITDAGTENDFGVCMWDTGTVSLTLHENKGLDAVYQMRADGRFDAFEPGEIAGYPSVTTTPQKSPTAACSVFVGVSDTASFTVAVTDPDGQKDPCDVAEDLSEAVVEKLANG</sequence>
<reference evidence="3" key="1">
    <citation type="submission" date="2018-05" db="EMBL/GenBank/DDBJ databases">
        <authorList>
            <person name="Lanie J.A."/>
            <person name="Ng W.-L."/>
            <person name="Kazmierczak K.M."/>
            <person name="Andrzejewski T.M."/>
            <person name="Davidsen T.M."/>
            <person name="Wayne K.J."/>
            <person name="Tettelin H."/>
            <person name="Glass J.I."/>
            <person name="Rusch D."/>
            <person name="Podicherti R."/>
            <person name="Tsui H.-C.T."/>
            <person name="Winkler M.E."/>
        </authorList>
    </citation>
    <scope>NUCLEOTIDE SEQUENCE</scope>
    <source>
        <strain evidence="3">ZC4RG45</strain>
    </source>
</reference>
<dbReference type="EMBL" id="QGUI01000022">
    <property type="protein sequence ID" value="PZN01312.1"/>
    <property type="molecule type" value="Genomic_DNA"/>
</dbReference>
<gene>
    <name evidence="3" type="ORF">DIU77_01075</name>
</gene>
<dbReference type="STRING" id="1111738.GCA_000427905_01847"/>
<evidence type="ECO:0000256" key="2">
    <source>
        <dbReference type="SAM" id="SignalP"/>
    </source>
</evidence>
<organism evidence="3">
    <name type="scientific">Thermocrispum agreste</name>
    <dbReference type="NCBI Taxonomy" id="37925"/>
    <lineage>
        <taxon>Bacteria</taxon>
        <taxon>Bacillati</taxon>
        <taxon>Actinomycetota</taxon>
        <taxon>Actinomycetes</taxon>
        <taxon>Pseudonocardiales</taxon>
        <taxon>Pseudonocardiaceae</taxon>
        <taxon>Thermocrispum</taxon>
    </lineage>
</organism>
<feature type="region of interest" description="Disordered" evidence="1">
    <location>
        <begin position="23"/>
        <end position="58"/>
    </location>
</feature>
<dbReference type="Pfam" id="PF12079">
    <property type="entry name" value="DUF3558"/>
    <property type="match status" value="1"/>
</dbReference>
<dbReference type="PROSITE" id="PS51257">
    <property type="entry name" value="PROKAR_LIPOPROTEIN"/>
    <property type="match status" value="1"/>
</dbReference>
<comment type="caution">
    <text evidence="3">The sequence shown here is derived from an EMBL/GenBank/DDBJ whole genome shotgun (WGS) entry which is preliminary data.</text>
</comment>